<dbReference type="InParanoid" id="A0DQV5"/>
<comment type="similarity">
    <text evidence="1 6">Belongs to the NMT family.</text>
</comment>
<accession>A0DQV5</accession>
<evidence type="ECO:0000259" key="7">
    <source>
        <dbReference type="Pfam" id="PF01233"/>
    </source>
</evidence>
<dbReference type="PANTHER" id="PTHR11377">
    <property type="entry name" value="N-MYRISTOYL TRANSFERASE"/>
    <property type="match status" value="1"/>
</dbReference>
<dbReference type="STRING" id="5888.A0DQV5"/>
<evidence type="ECO:0000256" key="3">
    <source>
        <dbReference type="ARBA" id="ARBA00022679"/>
    </source>
</evidence>
<dbReference type="OrthoDB" id="60315at2759"/>
<dbReference type="InterPro" id="IPR016181">
    <property type="entry name" value="Acyl_CoA_acyltransferase"/>
</dbReference>
<dbReference type="Pfam" id="PF01233">
    <property type="entry name" value="NMT"/>
    <property type="match status" value="1"/>
</dbReference>
<comment type="function">
    <text evidence="5">Adds a myristoyl group to the N-terminal glycine residue of certain cellular proteins.</text>
</comment>
<evidence type="ECO:0000259" key="8">
    <source>
        <dbReference type="Pfam" id="PF02799"/>
    </source>
</evidence>
<dbReference type="GO" id="GO:0072657">
    <property type="term" value="P:protein localization to membrane"/>
    <property type="evidence" value="ECO:0000318"/>
    <property type="project" value="GO_Central"/>
</dbReference>
<keyword evidence="10" id="KW-1185">Reference proteome</keyword>
<dbReference type="eggNOG" id="KOG2779">
    <property type="taxonomic scope" value="Eukaryota"/>
</dbReference>
<evidence type="ECO:0000256" key="4">
    <source>
        <dbReference type="ARBA" id="ARBA00023315"/>
    </source>
</evidence>
<dbReference type="GO" id="GO:0005829">
    <property type="term" value="C:cytosol"/>
    <property type="evidence" value="ECO:0000318"/>
    <property type="project" value="GO_Central"/>
</dbReference>
<protein>
    <recommendedName>
        <fullName evidence="2 5">Glycylpeptide N-tetradecanoyltransferase</fullName>
        <ecNumber evidence="2 5">2.3.1.97</ecNumber>
    </recommendedName>
</protein>
<dbReference type="PIRSF" id="PIRSF015892">
    <property type="entry name" value="N-myristl_transf"/>
    <property type="match status" value="1"/>
</dbReference>
<evidence type="ECO:0000313" key="10">
    <source>
        <dbReference type="Proteomes" id="UP000000600"/>
    </source>
</evidence>
<gene>
    <name evidence="9" type="ORF">GSPATT00002822001</name>
</gene>
<dbReference type="Proteomes" id="UP000000600">
    <property type="component" value="Unassembled WGS sequence"/>
</dbReference>
<dbReference type="InterPro" id="IPR022676">
    <property type="entry name" value="NMT_N"/>
</dbReference>
<keyword evidence="3 5" id="KW-0808">Transferase</keyword>
<dbReference type="Pfam" id="PF02799">
    <property type="entry name" value="NMT_C"/>
    <property type="match status" value="1"/>
</dbReference>
<dbReference type="EC" id="2.3.1.97" evidence="2 5"/>
<comment type="catalytic activity">
    <reaction evidence="5">
        <text>N-terminal glycyl-[protein] + tetradecanoyl-CoA = N-tetradecanoylglycyl-[protein] + CoA + H(+)</text>
        <dbReference type="Rhea" id="RHEA:15521"/>
        <dbReference type="Rhea" id="RHEA-COMP:12666"/>
        <dbReference type="Rhea" id="RHEA-COMP:12667"/>
        <dbReference type="ChEBI" id="CHEBI:15378"/>
        <dbReference type="ChEBI" id="CHEBI:57287"/>
        <dbReference type="ChEBI" id="CHEBI:57385"/>
        <dbReference type="ChEBI" id="CHEBI:64723"/>
        <dbReference type="ChEBI" id="CHEBI:133050"/>
        <dbReference type="EC" id="2.3.1.97"/>
    </reaction>
</comment>
<evidence type="ECO:0000313" key="9">
    <source>
        <dbReference type="EMBL" id="CAK85422.1"/>
    </source>
</evidence>
<evidence type="ECO:0000256" key="1">
    <source>
        <dbReference type="ARBA" id="ARBA00009469"/>
    </source>
</evidence>
<organism evidence="9 10">
    <name type="scientific">Paramecium tetraurelia</name>
    <dbReference type="NCBI Taxonomy" id="5888"/>
    <lineage>
        <taxon>Eukaryota</taxon>
        <taxon>Sar</taxon>
        <taxon>Alveolata</taxon>
        <taxon>Ciliophora</taxon>
        <taxon>Intramacronucleata</taxon>
        <taxon>Oligohymenophorea</taxon>
        <taxon>Peniculida</taxon>
        <taxon>Parameciidae</taxon>
        <taxon>Paramecium</taxon>
    </lineage>
</organism>
<evidence type="ECO:0000256" key="2">
    <source>
        <dbReference type="ARBA" id="ARBA00012923"/>
    </source>
</evidence>
<keyword evidence="4 5" id="KW-0012">Acyltransferase</keyword>
<dbReference type="AlphaFoldDB" id="A0DQV5"/>
<dbReference type="GeneID" id="5038604"/>
<dbReference type="HOGENOM" id="CLU_022882_0_1_1"/>
<proteinExistence type="inferred from homology"/>
<dbReference type="KEGG" id="ptm:GSPATT00002822001"/>
<dbReference type="InterPro" id="IPR022677">
    <property type="entry name" value="NMT_C"/>
</dbReference>
<evidence type="ECO:0000256" key="5">
    <source>
        <dbReference type="RuleBase" id="RU000586"/>
    </source>
</evidence>
<feature type="domain" description="Glycylpeptide N-tetradecanoyltransferase C-terminal" evidence="8">
    <location>
        <begin position="238"/>
        <end position="424"/>
    </location>
</feature>
<dbReference type="PANTHER" id="PTHR11377:SF5">
    <property type="entry name" value="GLYCYLPEPTIDE N-TETRADECANOYLTRANSFERASE"/>
    <property type="match status" value="1"/>
</dbReference>
<dbReference type="Gene3D" id="3.40.630.170">
    <property type="match status" value="1"/>
</dbReference>
<dbReference type="EMBL" id="CT868540">
    <property type="protein sequence ID" value="CAK85422.1"/>
    <property type="molecule type" value="Genomic_DNA"/>
</dbReference>
<dbReference type="SUPFAM" id="SSF55729">
    <property type="entry name" value="Acyl-CoA N-acyltransferases (Nat)"/>
    <property type="match status" value="2"/>
</dbReference>
<dbReference type="OMA" id="EHDVEHW"/>
<reference evidence="9 10" key="1">
    <citation type="journal article" date="2006" name="Nature">
        <title>Global trends of whole-genome duplications revealed by the ciliate Paramecium tetraurelia.</title>
        <authorList>
            <consortium name="Genoscope"/>
            <person name="Aury J.-M."/>
            <person name="Jaillon O."/>
            <person name="Duret L."/>
            <person name="Noel B."/>
            <person name="Jubin C."/>
            <person name="Porcel B.M."/>
            <person name="Segurens B."/>
            <person name="Daubin V."/>
            <person name="Anthouard V."/>
            <person name="Aiach N."/>
            <person name="Arnaiz O."/>
            <person name="Billaut A."/>
            <person name="Beisson J."/>
            <person name="Blanc I."/>
            <person name="Bouhouche K."/>
            <person name="Camara F."/>
            <person name="Duharcourt S."/>
            <person name="Guigo R."/>
            <person name="Gogendeau D."/>
            <person name="Katinka M."/>
            <person name="Keller A.-M."/>
            <person name="Kissmehl R."/>
            <person name="Klotz C."/>
            <person name="Koll F."/>
            <person name="Le Moue A."/>
            <person name="Lepere C."/>
            <person name="Malinsky S."/>
            <person name="Nowacki M."/>
            <person name="Nowak J.K."/>
            <person name="Plattner H."/>
            <person name="Poulain J."/>
            <person name="Ruiz F."/>
            <person name="Serrano V."/>
            <person name="Zagulski M."/>
            <person name="Dessen P."/>
            <person name="Betermier M."/>
            <person name="Weissenbach J."/>
            <person name="Scarpelli C."/>
            <person name="Schachter V."/>
            <person name="Sperling L."/>
            <person name="Meyer E."/>
            <person name="Cohen J."/>
            <person name="Wincker P."/>
        </authorList>
    </citation>
    <scope>NUCLEOTIDE SEQUENCE [LARGE SCALE GENOMIC DNA]</scope>
    <source>
        <strain evidence="9 10">Stock d4-2</strain>
    </source>
</reference>
<dbReference type="GO" id="GO:0004379">
    <property type="term" value="F:glycylpeptide N-tetradecanoyltransferase activity"/>
    <property type="evidence" value="ECO:0000318"/>
    <property type="project" value="GO_Central"/>
</dbReference>
<feature type="domain" description="Glycylpeptide N-tetradecanoyltransferase N-terminal" evidence="7">
    <location>
        <begin position="71"/>
        <end position="223"/>
    </location>
</feature>
<dbReference type="FunFam" id="3.40.630.170:FF:000003">
    <property type="entry name" value="Glycylpeptide N-tetradecanoyltransferase"/>
    <property type="match status" value="1"/>
</dbReference>
<dbReference type="InterPro" id="IPR000903">
    <property type="entry name" value="NMT"/>
</dbReference>
<sequence>MQQKEKQELNDDEQKEIQNEQLQQIVTKKIVQYSQSLIDQLNKPHLFWSSQPMPNINQLDKLEPGPIQKGVLAEVRQDPYMLINNFEWFNVDLKNDEQAQLVYTFLNQNYVEDDDNMFRFDYSIETLRWALLPPGQQDNWVVAVINNQQIVAFISGIPVTLNIENEQNKVKMTNINFLCVHKNLRMNRLTPVLIKEITRRVHTQNMWQAVYTAGTVLPTPISQASYYHRSLNPRKLVEAGFSYLSARWTMAREQKYYKLPEEPKTPGLRPMKQNDVAQITKLLNEYLKNFKLYFEYTEEKVNHWFLPRKDVITTYVVENEQGLITDFLSYFNLPSSVLQRPQHTHVKAAYSYYNVATQTPLVQLMQDALILAKNEGYDVFNALDIMDNQKFLKELLFKQGNGELSYYLYNWKLESNMLQPEEIGIVLI</sequence>
<name>A0DQV5_PARTE</name>
<dbReference type="RefSeq" id="XP_001452819.1">
    <property type="nucleotide sequence ID" value="XM_001452782.1"/>
</dbReference>
<evidence type="ECO:0000256" key="6">
    <source>
        <dbReference type="RuleBase" id="RU004178"/>
    </source>
</evidence>